<protein>
    <recommendedName>
        <fullName evidence="2">HNH nuclease domain-containing protein</fullName>
    </recommendedName>
</protein>
<evidence type="ECO:0000313" key="3">
    <source>
        <dbReference type="EMBL" id="GED07813.1"/>
    </source>
</evidence>
<feature type="region of interest" description="Disordered" evidence="1">
    <location>
        <begin position="302"/>
        <end position="343"/>
    </location>
</feature>
<dbReference type="SMART" id="SM00507">
    <property type="entry name" value="HNHc"/>
    <property type="match status" value="1"/>
</dbReference>
<evidence type="ECO:0000259" key="2">
    <source>
        <dbReference type="SMART" id="SM00507"/>
    </source>
</evidence>
<feature type="domain" description="HNH nuclease" evidence="2">
    <location>
        <begin position="471"/>
        <end position="523"/>
    </location>
</feature>
<keyword evidence="4" id="KW-1185">Reference proteome</keyword>
<gene>
    <name evidence="3" type="ORF">AUR04nite_33450</name>
</gene>
<organism evidence="3 4">
    <name type="scientific">Glutamicibacter uratoxydans</name>
    <name type="common">Arthrobacter uratoxydans</name>
    <dbReference type="NCBI Taxonomy" id="43667"/>
    <lineage>
        <taxon>Bacteria</taxon>
        <taxon>Bacillati</taxon>
        <taxon>Actinomycetota</taxon>
        <taxon>Actinomycetes</taxon>
        <taxon>Micrococcales</taxon>
        <taxon>Micrococcaceae</taxon>
        <taxon>Glutamicibacter</taxon>
    </lineage>
</organism>
<dbReference type="CDD" id="cd00085">
    <property type="entry name" value="HNHc"/>
    <property type="match status" value="1"/>
</dbReference>
<evidence type="ECO:0000256" key="1">
    <source>
        <dbReference type="SAM" id="MobiDB-lite"/>
    </source>
</evidence>
<name>A0A4Y4DT23_GLUUR</name>
<dbReference type="AlphaFoldDB" id="A0A4Y4DT23"/>
<proteinExistence type="predicted"/>
<sequence length="562" mass="60750">MAPHGSWRAQAGVMKIHQLAAALQVLREATAEGIPRGAAAVLLSLMASCCALLVNLSERLRTFEDPRIAACHGALIEDLSRYTQREQLHTMIRLESTAAHLLDDVELTALRQWRAAPAEQLDLARAPQLISGRAHYQNTVDFASSWLGLNYHEAATRLANAHLVIARRHADGREIPARHSELAQLFMQAAEVEPKRVIAAARALEKFEPADTAHDGLPLPASAAAPDGALLESHVAAALRDPNRTVSEKRVCALINDYRDKHRECEPTPTGMFFRGKRGTAERWEILADGEQAEMMHSLSNQADNPRTEAGKAARAGSGGKPGPDPFTSDQPAPEWSGIDAESINEGGLSAGAQQNQNFVDPALFVDAGLAGDGDVSPAQRRLNALLAALNRKTTDQGKTIAPQVAIHLRADQLSDLKDPEHLIGTTATGAKLDAATTGKLICQGELYRVVFGPDGQPLDLGRSQRFFSDAIKKAAFARDRGCIVPGCTAPPEMIEYHHDDWWSRGGPTSIRNASCLCRRHHLAIHAGLLTLVKINGLAHILLPKHVDPSQTPARSQLFADA</sequence>
<dbReference type="EMBL" id="BJNY01000028">
    <property type="protein sequence ID" value="GED07813.1"/>
    <property type="molecule type" value="Genomic_DNA"/>
</dbReference>
<reference evidence="3 4" key="1">
    <citation type="submission" date="2019-06" db="EMBL/GenBank/DDBJ databases">
        <title>Whole genome shotgun sequence of Glutamicibacter uratoxydans NBRC 15515.</title>
        <authorList>
            <person name="Hosoyama A."/>
            <person name="Uohara A."/>
            <person name="Ohji S."/>
            <person name="Ichikawa N."/>
        </authorList>
    </citation>
    <scope>NUCLEOTIDE SEQUENCE [LARGE SCALE GENOMIC DNA]</scope>
    <source>
        <strain evidence="3 4">NBRC 15515</strain>
    </source>
</reference>
<evidence type="ECO:0000313" key="4">
    <source>
        <dbReference type="Proteomes" id="UP000316612"/>
    </source>
</evidence>
<comment type="caution">
    <text evidence="3">The sequence shown here is derived from an EMBL/GenBank/DDBJ whole genome shotgun (WGS) entry which is preliminary data.</text>
</comment>
<dbReference type="Proteomes" id="UP000316612">
    <property type="component" value="Unassembled WGS sequence"/>
</dbReference>
<dbReference type="InterPro" id="IPR003615">
    <property type="entry name" value="HNH_nuc"/>
</dbReference>
<accession>A0A4Y4DT23</accession>